<organism evidence="5 6">
    <name type="scientific">Arenicella chitinivorans</name>
    <dbReference type="NCBI Taxonomy" id="1329800"/>
    <lineage>
        <taxon>Bacteria</taxon>
        <taxon>Pseudomonadati</taxon>
        <taxon>Pseudomonadota</taxon>
        <taxon>Gammaproteobacteria</taxon>
        <taxon>Arenicellales</taxon>
        <taxon>Arenicellaceae</taxon>
        <taxon>Arenicella</taxon>
    </lineage>
</organism>
<dbReference type="CDD" id="cd13539">
    <property type="entry name" value="PBP2_AvModA"/>
    <property type="match status" value="1"/>
</dbReference>
<evidence type="ECO:0000256" key="4">
    <source>
        <dbReference type="PIRSR" id="PIRSR004846-1"/>
    </source>
</evidence>
<gene>
    <name evidence="5" type="primary">modA</name>
    <name evidence="5" type="ORF">GCM10008090_12450</name>
</gene>
<evidence type="ECO:0000313" key="5">
    <source>
        <dbReference type="EMBL" id="GHA04571.1"/>
    </source>
</evidence>
<evidence type="ECO:0000256" key="3">
    <source>
        <dbReference type="ARBA" id="ARBA00022729"/>
    </source>
</evidence>
<reference evidence="5" key="2">
    <citation type="submission" date="2020-09" db="EMBL/GenBank/DDBJ databases">
        <authorList>
            <person name="Sun Q."/>
            <person name="Kim S."/>
        </authorList>
    </citation>
    <scope>NUCLEOTIDE SEQUENCE</scope>
    <source>
        <strain evidence="5">KCTC 12711</strain>
    </source>
</reference>
<dbReference type="PANTHER" id="PTHR30632:SF14">
    <property type="entry name" value="TUNGSTATE_MOLYBDATE_CHROMATE-BINDING PROTEIN MODA"/>
    <property type="match status" value="1"/>
</dbReference>
<keyword evidence="4" id="KW-0500">Molybdenum</keyword>
<keyword evidence="2 4" id="KW-0479">Metal-binding</keyword>
<keyword evidence="6" id="KW-1185">Reference proteome</keyword>
<dbReference type="Gene3D" id="3.40.190.10">
    <property type="entry name" value="Periplasmic binding protein-like II"/>
    <property type="match status" value="2"/>
</dbReference>
<dbReference type="GO" id="GO:0015689">
    <property type="term" value="P:molybdate ion transport"/>
    <property type="evidence" value="ECO:0007669"/>
    <property type="project" value="InterPro"/>
</dbReference>
<protein>
    <submittedName>
        <fullName evidence="5">Molybdate-binding periplasmic protein ModA</fullName>
    </submittedName>
</protein>
<dbReference type="Proteomes" id="UP000614811">
    <property type="component" value="Unassembled WGS sequence"/>
</dbReference>
<dbReference type="NCBIfam" id="TIGR01256">
    <property type="entry name" value="modA"/>
    <property type="match status" value="1"/>
</dbReference>
<dbReference type="PIRSF" id="PIRSF004846">
    <property type="entry name" value="ModA"/>
    <property type="match status" value="1"/>
</dbReference>
<reference evidence="5" key="1">
    <citation type="journal article" date="2014" name="Int. J. Syst. Evol. Microbiol.">
        <title>Complete genome sequence of Corynebacterium casei LMG S-19264T (=DSM 44701T), isolated from a smear-ripened cheese.</title>
        <authorList>
            <consortium name="US DOE Joint Genome Institute (JGI-PGF)"/>
            <person name="Walter F."/>
            <person name="Albersmeier A."/>
            <person name="Kalinowski J."/>
            <person name="Ruckert C."/>
        </authorList>
    </citation>
    <scope>NUCLEOTIDE SEQUENCE</scope>
    <source>
        <strain evidence="5">KCTC 12711</strain>
    </source>
</reference>
<dbReference type="AlphaFoldDB" id="A0A918RPS1"/>
<dbReference type="PANTHER" id="PTHR30632">
    <property type="entry name" value="MOLYBDATE-BINDING PERIPLASMIC PROTEIN"/>
    <property type="match status" value="1"/>
</dbReference>
<evidence type="ECO:0000313" key="6">
    <source>
        <dbReference type="Proteomes" id="UP000614811"/>
    </source>
</evidence>
<accession>A0A918RPS1</accession>
<dbReference type="Pfam" id="PF13531">
    <property type="entry name" value="SBP_bac_11"/>
    <property type="match status" value="1"/>
</dbReference>
<evidence type="ECO:0000256" key="1">
    <source>
        <dbReference type="ARBA" id="ARBA00009175"/>
    </source>
</evidence>
<comment type="similarity">
    <text evidence="1">Belongs to the bacterial solute-binding protein ModA family.</text>
</comment>
<dbReference type="InterPro" id="IPR005950">
    <property type="entry name" value="ModA"/>
</dbReference>
<sequence length="253" mass="27101">MSFWARLVPMSGTLTRCLLLGSVLLVSGGGVAQADPLRVAVASNFMGVATQLAANFEAEFGYPVTLISGSTGKHALQIQHGLSVDLVLAADVERPALLEQQGLTIPGTRFTYALGRLALWQPQAVSPGPETISHSDGATVALANPKLAPYGLAAQRALIRLDPAVSVKRVYGENVAQAYQFVYSGNAQLGLVAYAQVLSQPPTSYWLVPGSLHAPIEQQAVLLKETHVGRAFWRYLQSEKALELIREHGYDTP</sequence>
<keyword evidence="3" id="KW-0732">Signal</keyword>
<dbReference type="InterPro" id="IPR044084">
    <property type="entry name" value="AvModA-like_subst-bd"/>
</dbReference>
<evidence type="ECO:0000256" key="2">
    <source>
        <dbReference type="ARBA" id="ARBA00022723"/>
    </source>
</evidence>
<name>A0A918RPS1_9GAMM</name>
<feature type="binding site" evidence="4">
    <location>
        <position position="175"/>
    </location>
    <ligand>
        <name>molybdate</name>
        <dbReference type="ChEBI" id="CHEBI:36264"/>
    </ligand>
</feature>
<dbReference type="RefSeq" id="WP_229794172.1">
    <property type="nucleotide sequence ID" value="NZ_BMXA01000002.1"/>
</dbReference>
<feature type="binding site" evidence="4">
    <location>
        <position position="71"/>
    </location>
    <ligand>
        <name>molybdate</name>
        <dbReference type="ChEBI" id="CHEBI:36264"/>
    </ligand>
</feature>
<proteinExistence type="inferred from homology"/>
<comment type="caution">
    <text evidence="5">The sequence shown here is derived from an EMBL/GenBank/DDBJ whole genome shotgun (WGS) entry which is preliminary data.</text>
</comment>
<dbReference type="GO" id="GO:0030973">
    <property type="term" value="F:molybdate ion binding"/>
    <property type="evidence" value="ECO:0007669"/>
    <property type="project" value="InterPro"/>
</dbReference>
<dbReference type="SUPFAM" id="SSF53850">
    <property type="entry name" value="Periplasmic binding protein-like II"/>
    <property type="match status" value="1"/>
</dbReference>
<dbReference type="InterPro" id="IPR050682">
    <property type="entry name" value="ModA/WtpA"/>
</dbReference>
<dbReference type="GO" id="GO:0046872">
    <property type="term" value="F:metal ion binding"/>
    <property type="evidence" value="ECO:0007669"/>
    <property type="project" value="UniProtKB-KW"/>
</dbReference>
<dbReference type="EMBL" id="BMXA01000002">
    <property type="protein sequence ID" value="GHA04571.1"/>
    <property type="molecule type" value="Genomic_DNA"/>
</dbReference>